<keyword evidence="4" id="KW-1185">Reference proteome</keyword>
<evidence type="ECO:0000313" key="4">
    <source>
        <dbReference type="Proteomes" id="UP000564644"/>
    </source>
</evidence>
<comment type="caution">
    <text evidence="3">The sequence shown here is derived from an EMBL/GenBank/DDBJ whole genome shotgun (WGS) entry which is preliminary data.</text>
</comment>
<dbReference type="PANTHER" id="PTHR43708:SF4">
    <property type="entry name" value="OXIDOREDUCTASE YCEM-RELATED"/>
    <property type="match status" value="1"/>
</dbReference>
<dbReference type="Gene3D" id="3.30.360.10">
    <property type="entry name" value="Dihydrodipicolinate Reductase, domain 2"/>
    <property type="match status" value="1"/>
</dbReference>
<gene>
    <name evidence="3" type="ORF">H7C18_18645</name>
</gene>
<dbReference type="EMBL" id="JACJVO010000023">
    <property type="protein sequence ID" value="MBB6732939.1"/>
    <property type="molecule type" value="Genomic_DNA"/>
</dbReference>
<dbReference type="Proteomes" id="UP000564644">
    <property type="component" value="Unassembled WGS sequence"/>
</dbReference>
<dbReference type="PANTHER" id="PTHR43708">
    <property type="entry name" value="CONSERVED EXPRESSED OXIDOREDUCTASE (EUROFUNG)"/>
    <property type="match status" value="1"/>
</dbReference>
<dbReference type="Gene3D" id="3.40.50.720">
    <property type="entry name" value="NAD(P)-binding Rossmann-like Domain"/>
    <property type="match status" value="1"/>
</dbReference>
<name>A0A7X0VW88_9BACL</name>
<dbReference type="AlphaFoldDB" id="A0A7X0VW88"/>
<organism evidence="3 4">
    <name type="scientific">Cohnella zeiphila</name>
    <dbReference type="NCBI Taxonomy" id="2761120"/>
    <lineage>
        <taxon>Bacteria</taxon>
        <taxon>Bacillati</taxon>
        <taxon>Bacillota</taxon>
        <taxon>Bacilli</taxon>
        <taxon>Bacillales</taxon>
        <taxon>Paenibacillaceae</taxon>
        <taxon>Cohnella</taxon>
    </lineage>
</organism>
<dbReference type="GO" id="GO:0000166">
    <property type="term" value="F:nucleotide binding"/>
    <property type="evidence" value="ECO:0007669"/>
    <property type="project" value="InterPro"/>
</dbReference>
<sequence length="356" mass="39656">MSAGSKLRIGFVGVGGMGQMAHLSNYAVLTDQCEVVAIAEPRPRMARLVAGRYGVPEVYANHQQLLERAKVDAIVAPQQFRNHVNLIPDILRAGVPVLTEKPLCLTADAGRELVRIGKEKGVLHMVGYHKRSDPAMEYAKRTVDAWKASGDFGKLRYVRVTMPPGDWVSGADRPLATDEPYPPLSWEPGPSSYSDEQTRALEEFVNYYIHQVNAIRFFLGENYRLTFADRQGNLLVGESESGVAVTLEMAPYQTSREWHECILVSFEQGFVRVDLPAPLARQRAGQVTVMRDNAHVHEPGTFIPSMPNESAMRRQAVNFLAAVRGERAAPCAAEEALEDLILAESYMDYRSRHYGQ</sequence>
<feature type="domain" description="Gfo/Idh/MocA-like oxidoreductase N-terminal" evidence="2">
    <location>
        <begin position="7"/>
        <end position="128"/>
    </location>
</feature>
<dbReference type="InterPro" id="IPR036291">
    <property type="entry name" value="NAD(P)-bd_dom_sf"/>
</dbReference>
<dbReference type="SUPFAM" id="SSF51735">
    <property type="entry name" value="NAD(P)-binding Rossmann-fold domains"/>
    <property type="match status" value="1"/>
</dbReference>
<accession>A0A7X0VW88</accession>
<evidence type="ECO:0000256" key="1">
    <source>
        <dbReference type="SAM" id="MobiDB-lite"/>
    </source>
</evidence>
<protein>
    <submittedName>
        <fullName evidence="3">Gfo/Idh/MocA family oxidoreductase</fullName>
    </submittedName>
</protein>
<proteinExistence type="predicted"/>
<feature type="region of interest" description="Disordered" evidence="1">
    <location>
        <begin position="169"/>
        <end position="192"/>
    </location>
</feature>
<evidence type="ECO:0000259" key="2">
    <source>
        <dbReference type="Pfam" id="PF01408"/>
    </source>
</evidence>
<dbReference type="Pfam" id="PF01408">
    <property type="entry name" value="GFO_IDH_MocA"/>
    <property type="match status" value="1"/>
</dbReference>
<dbReference type="InterPro" id="IPR051317">
    <property type="entry name" value="Gfo/Idh/MocA_oxidoreduct"/>
</dbReference>
<evidence type="ECO:0000313" key="3">
    <source>
        <dbReference type="EMBL" id="MBB6732939.1"/>
    </source>
</evidence>
<reference evidence="3 4" key="1">
    <citation type="submission" date="2020-08" db="EMBL/GenBank/DDBJ databases">
        <title>Cohnella phylogeny.</title>
        <authorList>
            <person name="Dunlap C."/>
        </authorList>
    </citation>
    <scope>NUCLEOTIDE SEQUENCE [LARGE SCALE GENOMIC DNA]</scope>
    <source>
        <strain evidence="3 4">CBP 2801</strain>
    </source>
</reference>
<dbReference type="RefSeq" id="WP_185130605.1">
    <property type="nucleotide sequence ID" value="NZ_JACJVO010000023.1"/>
</dbReference>
<dbReference type="InterPro" id="IPR000683">
    <property type="entry name" value="Gfo/Idh/MocA-like_OxRdtase_N"/>
</dbReference>